<name>A0AAU8LYV5_9BACT</name>
<reference evidence="1" key="1">
    <citation type="journal article" date="2024" name="Syst. Appl. Microbiol.">
        <title>First single-strain enrichments of Electrothrix cable bacteria, description of E. aestuarii sp. nov. and E. rattekaaiensis sp. nov., and proposal of a cable bacteria taxonomy following the rules of the SeqCode.</title>
        <authorList>
            <person name="Plum-Jensen L.E."/>
            <person name="Schramm A."/>
            <person name="Marshall I.P.G."/>
        </authorList>
    </citation>
    <scope>NUCLEOTIDE SEQUENCE</scope>
    <source>
        <strain evidence="1">Rat1</strain>
    </source>
</reference>
<sequence length="127" mass="14809">MSKSKKSGHQKVYLKDRKINELFDKYSFPLVKACITPSQKEKAIGISKILWLLLVKGADTEENIYKVLEQILHDHDKVIGFGATYFHSMKKALSKKDIKRLKFHYSDSENFKSLKDWGDITFLKFSH</sequence>
<dbReference type="KEGG" id="eaj:Q3M24_04685"/>
<protein>
    <submittedName>
        <fullName evidence="1">Uncharacterized protein</fullName>
    </submittedName>
</protein>
<proteinExistence type="predicted"/>
<organism evidence="1">
    <name type="scientific">Candidatus Electrothrix aestuarii</name>
    <dbReference type="NCBI Taxonomy" id="3062594"/>
    <lineage>
        <taxon>Bacteria</taxon>
        <taxon>Pseudomonadati</taxon>
        <taxon>Thermodesulfobacteriota</taxon>
        <taxon>Desulfobulbia</taxon>
        <taxon>Desulfobulbales</taxon>
        <taxon>Desulfobulbaceae</taxon>
        <taxon>Candidatus Electrothrix</taxon>
    </lineage>
</organism>
<reference evidence="1" key="2">
    <citation type="submission" date="2024-06" db="EMBL/GenBank/DDBJ databases">
        <authorList>
            <person name="Plum-Jensen L.E."/>
            <person name="Schramm A."/>
            <person name="Marshall I.P.G."/>
        </authorList>
    </citation>
    <scope>NUCLEOTIDE SEQUENCE</scope>
    <source>
        <strain evidence="1">Rat1</strain>
    </source>
</reference>
<dbReference type="EMBL" id="CP159373">
    <property type="protein sequence ID" value="XCN74056.1"/>
    <property type="molecule type" value="Genomic_DNA"/>
</dbReference>
<accession>A0AAU8LYV5</accession>
<dbReference type="AlphaFoldDB" id="A0AAU8LYV5"/>
<gene>
    <name evidence="1" type="ORF">Q3M24_04685</name>
</gene>
<evidence type="ECO:0000313" key="1">
    <source>
        <dbReference type="EMBL" id="XCN74056.1"/>
    </source>
</evidence>